<dbReference type="Proteomes" id="UP000507954">
    <property type="component" value="Unassembled WGS sequence"/>
</dbReference>
<keyword evidence="1" id="KW-0812">Transmembrane</keyword>
<keyword evidence="1" id="KW-1133">Transmembrane helix</keyword>
<evidence type="ECO:0000313" key="2">
    <source>
        <dbReference type="EMBL" id="VTZ59965.1"/>
    </source>
</evidence>
<evidence type="ECO:0000256" key="1">
    <source>
        <dbReference type="SAM" id="Phobius"/>
    </source>
</evidence>
<feature type="transmembrane region" description="Helical" evidence="1">
    <location>
        <begin position="20"/>
        <end position="41"/>
    </location>
</feature>
<proteinExistence type="predicted"/>
<accession>A0A508WR26</accession>
<keyword evidence="1" id="KW-0472">Membrane</keyword>
<protein>
    <submittedName>
        <fullName evidence="2">Uncharacterized protein</fullName>
    </submittedName>
</protein>
<name>A0A508WR26_9HYPH</name>
<organism evidence="2">
    <name type="scientific">Sinorhizobium medicae</name>
    <dbReference type="NCBI Taxonomy" id="110321"/>
    <lineage>
        <taxon>Bacteria</taxon>
        <taxon>Pseudomonadati</taxon>
        <taxon>Pseudomonadota</taxon>
        <taxon>Alphaproteobacteria</taxon>
        <taxon>Hyphomicrobiales</taxon>
        <taxon>Rhizobiaceae</taxon>
        <taxon>Sinorhizobium/Ensifer group</taxon>
        <taxon>Sinorhizobium</taxon>
    </lineage>
</organism>
<dbReference type="EMBL" id="CABFNB010000035">
    <property type="protein sequence ID" value="VTZ59965.1"/>
    <property type="molecule type" value="Genomic_DNA"/>
</dbReference>
<sequence length="44" mass="4697">MAAEPWVFGDNMDKTVEKSCWGVTVRAVAGFGGVLVLAYLFGGF</sequence>
<dbReference type="AlphaFoldDB" id="A0A508WR26"/>
<gene>
    <name evidence="2" type="ORF">EMEDMD4_130016</name>
</gene>
<reference evidence="2" key="1">
    <citation type="submission" date="2019-06" db="EMBL/GenBank/DDBJ databases">
        <authorList>
            <person name="Le Quere A."/>
            <person name="Colella S."/>
        </authorList>
    </citation>
    <scope>NUCLEOTIDE SEQUENCE</scope>
    <source>
        <strain evidence="2">EmedicaeMD41</strain>
    </source>
</reference>